<name>A0A2U1NRP6_ARTAN</name>
<dbReference type="AlphaFoldDB" id="A0A2U1NRP6"/>
<feature type="region of interest" description="Disordered" evidence="1">
    <location>
        <begin position="329"/>
        <end position="355"/>
    </location>
</feature>
<feature type="region of interest" description="Disordered" evidence="1">
    <location>
        <begin position="667"/>
        <end position="700"/>
    </location>
</feature>
<dbReference type="PANTHER" id="PTHR45786">
    <property type="entry name" value="DNA BINDING PROTEIN-LIKE"/>
    <property type="match status" value="1"/>
</dbReference>
<evidence type="ECO:0000313" key="2">
    <source>
        <dbReference type="EMBL" id="PWA76148.1"/>
    </source>
</evidence>
<keyword evidence="2" id="KW-0067">ATP-binding</keyword>
<dbReference type="Proteomes" id="UP000245207">
    <property type="component" value="Unassembled WGS sequence"/>
</dbReference>
<feature type="region of interest" description="Disordered" evidence="1">
    <location>
        <begin position="581"/>
        <end position="605"/>
    </location>
</feature>
<evidence type="ECO:0000313" key="3">
    <source>
        <dbReference type="Proteomes" id="UP000245207"/>
    </source>
</evidence>
<evidence type="ECO:0000256" key="1">
    <source>
        <dbReference type="SAM" id="MobiDB-lite"/>
    </source>
</evidence>
<keyword evidence="2" id="KW-0547">Nucleotide-binding</keyword>
<dbReference type="EMBL" id="PKPP01002308">
    <property type="protein sequence ID" value="PWA76148.1"/>
    <property type="molecule type" value="Genomic_DNA"/>
</dbReference>
<sequence>MKRKIKHTHGNLCETSNTNTSVAFNGSGNPPLMRNTRMCKGKMQRQFTNDVDVPFVADDNVQEIQQPFTLDGVFKSRRLRQAMSAASSQSLDVSQHLLKTNGVVSTGNACCHRPDNVGGDLFWGSSVSPSKTDRGVIDTPPQIPHNCATGKHHEQVDTRSASAVTLPLFHQEIATCSNPPQSMAYSSVNEAFPQINGETVAHVHTNETNEKTGATSYNGHFPKHQLTTEANVCCGSSLETDEGHMVSQLTNVHENCKKRTRAGASSTRRVRSKRLVTKSNLCVAGASIAASENQPLGAMPAQHQSTTSFSVGESSTSTNYDAPHAHEKLTSGGMDRVNMNHPKTTRAGPTSTRYVKHQRSKARSTFCVGESSTSMNEGATSLYEDLGDCIYACRYCKAAFWYGERLKGHDSGNRQPKYTLCCRDGKLYVYDTQNEVQNRMNHFKGSDKAALDPAIVGGLIHFLDDHNELVQIFRTARDKCAEADVPDFKVRLYNGDGARTYELPTSDALGAIVFDSGPTTQSDYDVIIEYRDGPAKRINKLHQSYMSLQFPLIFIYGQPDPSAAPLALTCQETPQPNLITDTTTQDADEQNIESQEEEAPSGLNPGMIACPQLVWDSKIAIANANTHILFNLNKATPITILEATPEQDLSKITPAGTAHKGAKRVLFQDEMADPKKPKATPGSSLAAKMKNKAVMKKKQE</sequence>
<dbReference type="GO" id="GO:0004386">
    <property type="term" value="F:helicase activity"/>
    <property type="evidence" value="ECO:0007669"/>
    <property type="project" value="UniProtKB-KW"/>
</dbReference>
<reference evidence="2 3" key="1">
    <citation type="journal article" date="2018" name="Mol. Plant">
        <title>The genome of Artemisia annua provides insight into the evolution of Asteraceae family and artemisinin biosynthesis.</title>
        <authorList>
            <person name="Shen Q."/>
            <person name="Zhang L."/>
            <person name="Liao Z."/>
            <person name="Wang S."/>
            <person name="Yan T."/>
            <person name="Shi P."/>
            <person name="Liu M."/>
            <person name="Fu X."/>
            <person name="Pan Q."/>
            <person name="Wang Y."/>
            <person name="Lv Z."/>
            <person name="Lu X."/>
            <person name="Zhang F."/>
            <person name="Jiang W."/>
            <person name="Ma Y."/>
            <person name="Chen M."/>
            <person name="Hao X."/>
            <person name="Li L."/>
            <person name="Tang Y."/>
            <person name="Lv G."/>
            <person name="Zhou Y."/>
            <person name="Sun X."/>
            <person name="Brodelius P.E."/>
            <person name="Rose J.K.C."/>
            <person name="Tang K."/>
        </authorList>
    </citation>
    <scope>NUCLEOTIDE SEQUENCE [LARGE SCALE GENOMIC DNA]</scope>
    <source>
        <strain evidence="3">cv. Huhao1</strain>
        <tissue evidence="2">Leaf</tissue>
    </source>
</reference>
<keyword evidence="2" id="KW-0347">Helicase</keyword>
<comment type="caution">
    <text evidence="2">The sequence shown here is derived from an EMBL/GenBank/DDBJ whole genome shotgun (WGS) entry which is preliminary data.</text>
</comment>
<accession>A0A2U1NRP6</accession>
<protein>
    <submittedName>
        <fullName evidence="2">DNA helicase Pif1-like protein</fullName>
    </submittedName>
</protein>
<feature type="compositionally biased region" description="Acidic residues" evidence="1">
    <location>
        <begin position="586"/>
        <end position="599"/>
    </location>
</feature>
<keyword evidence="3" id="KW-1185">Reference proteome</keyword>
<gene>
    <name evidence="2" type="ORF">CTI12_AA235200</name>
</gene>
<feature type="compositionally biased region" description="Basic residues" evidence="1">
    <location>
        <begin position="689"/>
        <end position="700"/>
    </location>
</feature>
<organism evidence="2 3">
    <name type="scientific">Artemisia annua</name>
    <name type="common">Sweet wormwood</name>
    <dbReference type="NCBI Taxonomy" id="35608"/>
    <lineage>
        <taxon>Eukaryota</taxon>
        <taxon>Viridiplantae</taxon>
        <taxon>Streptophyta</taxon>
        <taxon>Embryophyta</taxon>
        <taxon>Tracheophyta</taxon>
        <taxon>Spermatophyta</taxon>
        <taxon>Magnoliopsida</taxon>
        <taxon>eudicotyledons</taxon>
        <taxon>Gunneridae</taxon>
        <taxon>Pentapetalae</taxon>
        <taxon>asterids</taxon>
        <taxon>campanulids</taxon>
        <taxon>Asterales</taxon>
        <taxon>Asteraceae</taxon>
        <taxon>Asteroideae</taxon>
        <taxon>Anthemideae</taxon>
        <taxon>Artemisiinae</taxon>
        <taxon>Artemisia</taxon>
    </lineage>
</organism>
<dbReference type="PANTHER" id="PTHR45786:SF74">
    <property type="entry name" value="ATP-DEPENDENT DNA HELICASE"/>
    <property type="match status" value="1"/>
</dbReference>
<keyword evidence="2" id="KW-0378">Hydrolase</keyword>
<proteinExistence type="predicted"/>